<dbReference type="EMBL" id="CAKOGP040002413">
    <property type="protein sequence ID" value="CAJ1968890.1"/>
    <property type="molecule type" value="Genomic_DNA"/>
</dbReference>
<proteinExistence type="inferred from homology"/>
<feature type="region of interest" description="Disordered" evidence="5">
    <location>
        <begin position="1"/>
        <end position="38"/>
    </location>
</feature>
<keyword evidence="3" id="KW-0539">Nucleus</keyword>
<dbReference type="Proteomes" id="UP001295423">
    <property type="component" value="Unassembled WGS sequence"/>
</dbReference>
<dbReference type="AlphaFoldDB" id="A0AAD2PXX9"/>
<evidence type="ECO:0000256" key="5">
    <source>
        <dbReference type="SAM" id="MobiDB-lite"/>
    </source>
</evidence>
<organism evidence="7 8">
    <name type="scientific">Cylindrotheca closterium</name>
    <dbReference type="NCBI Taxonomy" id="2856"/>
    <lineage>
        <taxon>Eukaryota</taxon>
        <taxon>Sar</taxon>
        <taxon>Stramenopiles</taxon>
        <taxon>Ochrophyta</taxon>
        <taxon>Bacillariophyta</taxon>
        <taxon>Bacillariophyceae</taxon>
        <taxon>Bacillariophycidae</taxon>
        <taxon>Bacillariales</taxon>
        <taxon>Bacillariaceae</taxon>
        <taxon>Cylindrotheca</taxon>
    </lineage>
</organism>
<dbReference type="GO" id="GO:0005634">
    <property type="term" value="C:nucleus"/>
    <property type="evidence" value="ECO:0007669"/>
    <property type="project" value="UniProtKB-SubCell"/>
</dbReference>
<dbReference type="GO" id="GO:0043565">
    <property type="term" value="F:sequence-specific DNA binding"/>
    <property type="evidence" value="ECO:0007669"/>
    <property type="project" value="InterPro"/>
</dbReference>
<evidence type="ECO:0000256" key="3">
    <source>
        <dbReference type="ARBA" id="ARBA00023242"/>
    </source>
</evidence>
<evidence type="ECO:0000256" key="1">
    <source>
        <dbReference type="ARBA" id="ARBA00004123"/>
    </source>
</evidence>
<name>A0AAD2PXX9_9STRA</name>
<dbReference type="InterPro" id="IPR036390">
    <property type="entry name" value="WH_DNA-bd_sf"/>
</dbReference>
<gene>
    <name evidence="7" type="ORF">CYCCA115_LOCUS23446</name>
</gene>
<dbReference type="Pfam" id="PF00447">
    <property type="entry name" value="HSF_DNA-bind"/>
    <property type="match status" value="1"/>
</dbReference>
<dbReference type="Gene3D" id="1.10.10.10">
    <property type="entry name" value="Winged helix-like DNA-binding domain superfamily/Winged helix DNA-binding domain"/>
    <property type="match status" value="1"/>
</dbReference>
<feature type="compositionally biased region" description="Basic and acidic residues" evidence="5">
    <location>
        <begin position="1"/>
        <end position="15"/>
    </location>
</feature>
<reference evidence="7" key="1">
    <citation type="submission" date="2023-08" db="EMBL/GenBank/DDBJ databases">
        <authorList>
            <person name="Audoor S."/>
            <person name="Bilcke G."/>
        </authorList>
    </citation>
    <scope>NUCLEOTIDE SEQUENCE</scope>
</reference>
<dbReference type="SMART" id="SM00415">
    <property type="entry name" value="HSF"/>
    <property type="match status" value="1"/>
</dbReference>
<comment type="caution">
    <text evidence="7">The sequence shown here is derived from an EMBL/GenBank/DDBJ whole genome shotgun (WGS) entry which is preliminary data.</text>
</comment>
<dbReference type="FunFam" id="1.10.10.10:FF:000479">
    <property type="entry name" value="Predicted protein"/>
    <property type="match status" value="1"/>
</dbReference>
<dbReference type="GO" id="GO:0003700">
    <property type="term" value="F:DNA-binding transcription factor activity"/>
    <property type="evidence" value="ECO:0007669"/>
    <property type="project" value="InterPro"/>
</dbReference>
<dbReference type="InterPro" id="IPR036388">
    <property type="entry name" value="WH-like_DNA-bd_sf"/>
</dbReference>
<evidence type="ECO:0000256" key="4">
    <source>
        <dbReference type="RuleBase" id="RU004020"/>
    </source>
</evidence>
<comment type="similarity">
    <text evidence="4">Belongs to the HSF family.</text>
</comment>
<dbReference type="SUPFAM" id="SSF46785">
    <property type="entry name" value="Winged helix' DNA-binding domain"/>
    <property type="match status" value="1"/>
</dbReference>
<feature type="compositionally biased region" description="Polar residues" evidence="5">
    <location>
        <begin position="16"/>
        <end position="27"/>
    </location>
</feature>
<evidence type="ECO:0000313" key="7">
    <source>
        <dbReference type="EMBL" id="CAJ1968890.1"/>
    </source>
</evidence>
<dbReference type="PANTHER" id="PTHR10015">
    <property type="entry name" value="HEAT SHOCK TRANSCRIPTION FACTOR"/>
    <property type="match status" value="1"/>
</dbReference>
<evidence type="ECO:0000259" key="6">
    <source>
        <dbReference type="SMART" id="SM00415"/>
    </source>
</evidence>
<dbReference type="PANTHER" id="PTHR10015:SF206">
    <property type="entry name" value="HSF-TYPE DNA-BINDING DOMAIN-CONTAINING PROTEIN"/>
    <property type="match status" value="1"/>
</dbReference>
<dbReference type="InterPro" id="IPR000232">
    <property type="entry name" value="HSF_DNA-bd"/>
</dbReference>
<sequence>MSEEEREKVQPEDNKSMTADANGSDTDQASEKDEGEIPASDAIADIIANGSSLYLYRDFSNVAEAELEDVPASSPPPSRAGVETSIRVQKFPVKLYAILAQKEFNEIITWQPHGRAWKVLKPQAFESLVMPLFFEYSNYHSFNRLVNAWSFRRISSGPDRGSYYHELFLRGKPHLQKFMRRLPKTHKKLPMKKEDEPDFYDREKITPLPGLDESQLPVTSIISPMKRSMAGSAGIRPSLTGSLPAGTPGLGMRESLEASREQLLNLNPRLGLNPQFGALAPFGGMSQLNSMQALGRLGGMGALGAIGCLGGGLTSFNPGAALGPPGSQGIGAALRASQLGVGLGLNNPGFMNPSNNPMDLRRLQELEAMERQAFGLGAANR</sequence>
<comment type="subcellular location">
    <subcellularLocation>
        <location evidence="1">Nucleus</location>
    </subcellularLocation>
</comment>
<protein>
    <recommendedName>
        <fullName evidence="6">HSF-type DNA-binding domain-containing protein</fullName>
    </recommendedName>
</protein>
<keyword evidence="2" id="KW-0238">DNA-binding</keyword>
<evidence type="ECO:0000256" key="2">
    <source>
        <dbReference type="ARBA" id="ARBA00023125"/>
    </source>
</evidence>
<evidence type="ECO:0000313" key="8">
    <source>
        <dbReference type="Proteomes" id="UP001295423"/>
    </source>
</evidence>
<dbReference type="PRINTS" id="PR00056">
    <property type="entry name" value="HSFDOMAIN"/>
</dbReference>
<accession>A0AAD2PXX9</accession>
<keyword evidence="8" id="KW-1185">Reference proteome</keyword>
<feature type="domain" description="HSF-type DNA-binding" evidence="6">
    <location>
        <begin position="87"/>
        <end position="182"/>
    </location>
</feature>